<sequence length="309" mass="34080">MSFDRLSFNGSVYDDEDLAKSSDSRASLSALFNNKPRSKSTGTELPDFVPYPRPRRLSFNDSTVPPRDGSIVAANETMISEANKTFPLVCLVYGIYPMILEMMDRTFPNSLGFSGFDLNATRSPKPSISFINCPINAVAVNLDANRSIAITPALNESIDRSSLNSNVSFAFSDCSPKNIACDVEVDQPSIVNGITPIFNHERQIRIGFIANNVQMAVNVVLNIRSDEEVLYLEPVELLYEGNKMWRRSARQVAKEIEAKRLLANKNNLNLSATKTCELLLTPALKKSCLKKSQAPARRSSSLSSNASSK</sequence>
<dbReference type="WBParaSite" id="PSU_v2.g12036.t1">
    <property type="protein sequence ID" value="PSU_v2.g12036.t1"/>
    <property type="gene ID" value="PSU_v2.g12036"/>
</dbReference>
<dbReference type="AlphaFoldDB" id="A0A914XXV8"/>
<proteinExistence type="predicted"/>
<feature type="compositionally biased region" description="Low complexity" evidence="1">
    <location>
        <begin position="292"/>
        <end position="309"/>
    </location>
</feature>
<accession>A0A914XXV8</accession>
<protein>
    <submittedName>
        <fullName evidence="3">Uncharacterized protein</fullName>
    </submittedName>
</protein>
<evidence type="ECO:0000313" key="3">
    <source>
        <dbReference type="WBParaSite" id="PSU_v2.g12036.t1"/>
    </source>
</evidence>
<evidence type="ECO:0000256" key="1">
    <source>
        <dbReference type="SAM" id="MobiDB-lite"/>
    </source>
</evidence>
<name>A0A914XXV8_9BILA</name>
<dbReference type="Proteomes" id="UP000887577">
    <property type="component" value="Unplaced"/>
</dbReference>
<keyword evidence="2" id="KW-1185">Reference proteome</keyword>
<evidence type="ECO:0000313" key="2">
    <source>
        <dbReference type="Proteomes" id="UP000887577"/>
    </source>
</evidence>
<organism evidence="2 3">
    <name type="scientific">Panagrolaimus superbus</name>
    <dbReference type="NCBI Taxonomy" id="310955"/>
    <lineage>
        <taxon>Eukaryota</taxon>
        <taxon>Metazoa</taxon>
        <taxon>Ecdysozoa</taxon>
        <taxon>Nematoda</taxon>
        <taxon>Chromadorea</taxon>
        <taxon>Rhabditida</taxon>
        <taxon>Tylenchina</taxon>
        <taxon>Panagrolaimomorpha</taxon>
        <taxon>Panagrolaimoidea</taxon>
        <taxon>Panagrolaimidae</taxon>
        <taxon>Panagrolaimus</taxon>
    </lineage>
</organism>
<reference evidence="3" key="1">
    <citation type="submission" date="2022-11" db="UniProtKB">
        <authorList>
            <consortium name="WormBaseParasite"/>
        </authorList>
    </citation>
    <scope>IDENTIFICATION</scope>
</reference>
<feature type="region of interest" description="Disordered" evidence="1">
    <location>
        <begin position="290"/>
        <end position="309"/>
    </location>
</feature>